<gene>
    <name evidence="8" type="ORF">G7K_5548-t1</name>
</gene>
<dbReference type="SUPFAM" id="SSF81338">
    <property type="entry name" value="Aquaporin-like"/>
    <property type="match status" value="1"/>
</dbReference>
<evidence type="ECO:0008006" key="10">
    <source>
        <dbReference type="Google" id="ProtNLM"/>
    </source>
</evidence>
<evidence type="ECO:0000256" key="6">
    <source>
        <dbReference type="ARBA" id="ARBA00023136"/>
    </source>
</evidence>
<feature type="transmembrane region" description="Helical" evidence="7">
    <location>
        <begin position="199"/>
        <end position="219"/>
    </location>
</feature>
<evidence type="ECO:0000256" key="1">
    <source>
        <dbReference type="ARBA" id="ARBA00004141"/>
    </source>
</evidence>
<organism evidence="8 9">
    <name type="scientific">Saitoella complicata (strain BCRC 22490 / CBS 7301 / JCM 7358 / NBRC 10748 / NRRL Y-17804)</name>
    <dbReference type="NCBI Taxonomy" id="698492"/>
    <lineage>
        <taxon>Eukaryota</taxon>
        <taxon>Fungi</taxon>
        <taxon>Dikarya</taxon>
        <taxon>Ascomycota</taxon>
        <taxon>Taphrinomycotina</taxon>
        <taxon>Taphrinomycotina incertae sedis</taxon>
        <taxon>Saitoella</taxon>
    </lineage>
</organism>
<evidence type="ECO:0000313" key="8">
    <source>
        <dbReference type="EMBL" id="GAO51447.1"/>
    </source>
</evidence>
<feature type="transmembrane region" description="Helical" evidence="7">
    <location>
        <begin position="88"/>
        <end position="108"/>
    </location>
</feature>
<dbReference type="InterPro" id="IPR007274">
    <property type="entry name" value="Cop_transporter"/>
</dbReference>
<dbReference type="PROSITE" id="PS00221">
    <property type="entry name" value="MIP"/>
    <property type="match status" value="1"/>
</dbReference>
<evidence type="ECO:0000256" key="5">
    <source>
        <dbReference type="ARBA" id="ARBA00022989"/>
    </source>
</evidence>
<reference evidence="8 9" key="3">
    <citation type="journal article" date="2015" name="Genome Announc.">
        <title>Draft Genome Sequence of the Archiascomycetous Yeast Saitoella complicata.</title>
        <authorList>
            <person name="Yamauchi K."/>
            <person name="Kondo S."/>
            <person name="Hamamoto M."/>
            <person name="Takahashi Y."/>
            <person name="Ogura Y."/>
            <person name="Hayashi T."/>
            <person name="Nishida H."/>
        </authorList>
    </citation>
    <scope>NUCLEOTIDE SEQUENCE [LARGE SCALE GENOMIC DNA]</scope>
    <source>
        <strain evidence="8 9">NRRL Y-17804</strain>
    </source>
</reference>
<feature type="transmembrane region" description="Helical" evidence="7">
    <location>
        <begin position="138"/>
        <end position="156"/>
    </location>
</feature>
<comment type="similarity">
    <text evidence="2">Belongs to the MIP/aquaporin (TC 1.A.8) family.</text>
</comment>
<feature type="transmembrane region" description="Helical" evidence="7">
    <location>
        <begin position="63"/>
        <end position="81"/>
    </location>
</feature>
<feature type="transmembrane region" description="Helical" evidence="7">
    <location>
        <begin position="225"/>
        <end position="247"/>
    </location>
</feature>
<protein>
    <recommendedName>
        <fullName evidence="10">Aquaporin</fullName>
    </recommendedName>
</protein>
<dbReference type="Pfam" id="PF00230">
    <property type="entry name" value="MIP"/>
    <property type="match status" value="1"/>
</dbReference>
<evidence type="ECO:0000256" key="4">
    <source>
        <dbReference type="ARBA" id="ARBA00022692"/>
    </source>
</evidence>
<dbReference type="GO" id="GO:0005375">
    <property type="term" value="F:copper ion transmembrane transporter activity"/>
    <property type="evidence" value="ECO:0007669"/>
    <property type="project" value="InterPro"/>
</dbReference>
<dbReference type="PRINTS" id="PR00783">
    <property type="entry name" value="MINTRINSICP"/>
</dbReference>
<dbReference type="GO" id="GO:0015254">
    <property type="term" value="F:glycerol channel activity"/>
    <property type="evidence" value="ECO:0007669"/>
    <property type="project" value="TreeGrafter"/>
</dbReference>
<dbReference type="InterPro" id="IPR050363">
    <property type="entry name" value="MIP/Aquaporin"/>
</dbReference>
<dbReference type="PANTHER" id="PTHR43829:SF14">
    <property type="entry name" value="AQUAPORIN 3"/>
    <property type="match status" value="1"/>
</dbReference>
<dbReference type="STRING" id="698492.A0A0E9NNK1"/>
<dbReference type="InterPro" id="IPR023271">
    <property type="entry name" value="Aquaporin-like"/>
</dbReference>
<dbReference type="GO" id="GO:0005886">
    <property type="term" value="C:plasma membrane"/>
    <property type="evidence" value="ECO:0007669"/>
    <property type="project" value="TreeGrafter"/>
</dbReference>
<dbReference type="Proteomes" id="UP000033140">
    <property type="component" value="Unassembled WGS sequence"/>
</dbReference>
<dbReference type="EMBL" id="BACD03000046">
    <property type="protein sequence ID" value="GAO51447.1"/>
    <property type="molecule type" value="Genomic_DNA"/>
</dbReference>
<proteinExistence type="inferred from homology"/>
<comment type="caution">
    <text evidence="8">The sequence shown here is derived from an EMBL/GenBank/DDBJ whole genome shotgun (WGS) entry which is preliminary data.</text>
</comment>
<evidence type="ECO:0000313" key="9">
    <source>
        <dbReference type="Proteomes" id="UP000033140"/>
    </source>
</evidence>
<keyword evidence="5 7" id="KW-1133">Transmembrane helix</keyword>
<keyword evidence="4 7" id="KW-0812">Transmembrane</keyword>
<dbReference type="Gene3D" id="1.20.1080.10">
    <property type="entry name" value="Glycerol uptake facilitator protein"/>
    <property type="match status" value="1"/>
</dbReference>
<comment type="subcellular location">
    <subcellularLocation>
        <location evidence="1">Membrane</location>
        <topology evidence="1">Multi-pass membrane protein</topology>
    </subcellularLocation>
</comment>
<dbReference type="InterPro" id="IPR022357">
    <property type="entry name" value="MIP_CS"/>
</dbReference>
<dbReference type="Pfam" id="PF04145">
    <property type="entry name" value="Ctr"/>
    <property type="match status" value="1"/>
</dbReference>
<reference evidence="8 9" key="1">
    <citation type="journal article" date="2011" name="J. Gen. Appl. Microbiol.">
        <title>Draft genome sequencing of the enigmatic yeast Saitoella complicata.</title>
        <authorList>
            <person name="Nishida H."/>
            <person name="Hamamoto M."/>
            <person name="Sugiyama J."/>
        </authorList>
    </citation>
    <scope>NUCLEOTIDE SEQUENCE [LARGE SCALE GENOMIC DNA]</scope>
    <source>
        <strain evidence="8 9">NRRL Y-17804</strain>
    </source>
</reference>
<sequence length="668" mass="74237">MSNDHDLHRVNTGQVELGATDVLADAPHVDVVLPPAVSHGRLAYERRRPRWAREMFAEATGCYFYVYGGISAAICFNLDLLEKGGGALGNILTIGIGFGLAIAFGIIVSGGTSGGHLNPAFTLTFACYQGFPWRKVPYYILAQIFGCFMAAMTCYAQYHQQIRGVVEALEAAGAPVVGPTGPNSWFCAYPGATQTNLGYVFLNEFFCDSYIALLVWAVLDPANPFIAPTTAPFCIGLVYSVIVWGFALDTISTNPARDLGARIVTAIFFGSGTFPHYSAISILVPIPATLFGCGIYEFVFKDHMNIIKTGHMSHPDEELRRIETAELKRQQTNQTANISHLEDVRVDNGNLAFTSHAKNGKSVFAITSPSTFPDCNWYRTSPSPKALFDPAVEARASPRSRIFARLPTAKSSTKLPQKLKTWKEDNLEWANVIQCNSHWQEQLSEVLLDLTESRHYTCTEQPALSHLKRFIQKLSSCPTDLEHHTMDHGGMDHGGMDHGSGSQCITNMLFNWDTTNLCIVFPSWRITDNTSLVLSFVAVVFMGMSYEWLRRVARSYDAYCAKLCWGRGGGECVWWCGMEEGRKGQLATTHDPCVALCYAGFRELFPYARLHDVQRILHSCRDFGSFPRFLYLSTRHGYLESTGNGVSLRARTETAYHLREGWNAGYRS</sequence>
<evidence type="ECO:0000256" key="7">
    <source>
        <dbReference type="SAM" id="Phobius"/>
    </source>
</evidence>
<accession>A0A0E9NNK1</accession>
<name>A0A0E9NNK1_SAICN</name>
<keyword evidence="6 7" id="KW-0472">Membrane</keyword>
<evidence type="ECO:0000256" key="2">
    <source>
        <dbReference type="ARBA" id="ARBA00006175"/>
    </source>
</evidence>
<reference evidence="8 9" key="2">
    <citation type="journal article" date="2014" name="J. Gen. Appl. Microbiol.">
        <title>The early diverging ascomycetous budding yeast Saitoella complicata has three histone deacetylases belonging to the Clr6, Hos2, and Rpd3 lineages.</title>
        <authorList>
            <person name="Nishida H."/>
            <person name="Matsumoto T."/>
            <person name="Kondo S."/>
            <person name="Hamamoto M."/>
            <person name="Yoshikawa H."/>
        </authorList>
    </citation>
    <scope>NUCLEOTIDE SEQUENCE [LARGE SCALE GENOMIC DNA]</scope>
    <source>
        <strain evidence="8 9">NRRL Y-17804</strain>
    </source>
</reference>
<keyword evidence="9" id="KW-1185">Reference proteome</keyword>
<keyword evidence="3" id="KW-0813">Transport</keyword>
<dbReference type="AlphaFoldDB" id="A0A0E9NNK1"/>
<dbReference type="InterPro" id="IPR000425">
    <property type="entry name" value="MIP"/>
</dbReference>
<dbReference type="PANTHER" id="PTHR43829">
    <property type="entry name" value="AQUAPORIN OR AQUAGLYCEROPORIN RELATED"/>
    <property type="match status" value="1"/>
</dbReference>
<evidence type="ECO:0000256" key="3">
    <source>
        <dbReference type="ARBA" id="ARBA00022448"/>
    </source>
</evidence>
<dbReference type="GO" id="GO:0015250">
    <property type="term" value="F:water channel activity"/>
    <property type="evidence" value="ECO:0007669"/>
    <property type="project" value="TreeGrafter"/>
</dbReference>